<evidence type="ECO:0000256" key="1">
    <source>
        <dbReference type="SAM" id="Phobius"/>
    </source>
</evidence>
<dbReference type="AlphaFoldDB" id="A0AAN8IRK5"/>
<dbReference type="Proteomes" id="UP001331761">
    <property type="component" value="Unassembled WGS sequence"/>
</dbReference>
<reference evidence="2 3" key="1">
    <citation type="submission" date="2019-10" db="EMBL/GenBank/DDBJ databases">
        <title>Assembly and Annotation for the nematode Trichostrongylus colubriformis.</title>
        <authorList>
            <person name="Martin J."/>
        </authorList>
    </citation>
    <scope>NUCLEOTIDE SEQUENCE [LARGE SCALE GENOMIC DNA]</scope>
    <source>
        <strain evidence="2">G859</strain>
        <tissue evidence="2">Whole worm</tissue>
    </source>
</reference>
<keyword evidence="1" id="KW-0812">Transmembrane</keyword>
<feature type="transmembrane region" description="Helical" evidence="1">
    <location>
        <begin position="6"/>
        <end position="23"/>
    </location>
</feature>
<keyword evidence="1" id="KW-1133">Transmembrane helix</keyword>
<proteinExistence type="predicted"/>
<keyword evidence="1" id="KW-0472">Membrane</keyword>
<organism evidence="2 3">
    <name type="scientific">Trichostrongylus colubriformis</name>
    <name type="common">Black scour worm</name>
    <dbReference type="NCBI Taxonomy" id="6319"/>
    <lineage>
        <taxon>Eukaryota</taxon>
        <taxon>Metazoa</taxon>
        <taxon>Ecdysozoa</taxon>
        <taxon>Nematoda</taxon>
        <taxon>Chromadorea</taxon>
        <taxon>Rhabditida</taxon>
        <taxon>Rhabditina</taxon>
        <taxon>Rhabditomorpha</taxon>
        <taxon>Strongyloidea</taxon>
        <taxon>Trichostrongylidae</taxon>
        <taxon>Trichostrongylus</taxon>
    </lineage>
</organism>
<protein>
    <submittedName>
        <fullName evidence="2">Uncharacterized protein</fullName>
    </submittedName>
</protein>
<feature type="transmembrane region" description="Helical" evidence="1">
    <location>
        <begin position="43"/>
        <end position="66"/>
    </location>
</feature>
<evidence type="ECO:0000313" key="2">
    <source>
        <dbReference type="EMBL" id="KAK5983341.1"/>
    </source>
</evidence>
<name>A0AAN8IRK5_TRICO</name>
<evidence type="ECO:0000313" key="3">
    <source>
        <dbReference type="Proteomes" id="UP001331761"/>
    </source>
</evidence>
<comment type="caution">
    <text evidence="2">The sequence shown here is derived from an EMBL/GenBank/DDBJ whole genome shotgun (WGS) entry which is preliminary data.</text>
</comment>
<keyword evidence="3" id="KW-1185">Reference proteome</keyword>
<dbReference type="EMBL" id="WIXE01004086">
    <property type="protein sequence ID" value="KAK5983341.1"/>
    <property type="molecule type" value="Genomic_DNA"/>
</dbReference>
<gene>
    <name evidence="2" type="ORF">GCK32_006406</name>
</gene>
<sequence>MLVRSFAIGVFVFVAAIVHIICYKEQYDDSDATDYRLYQRREYGSSLWLALGALVLAAIDTVIAGFSV</sequence>
<accession>A0AAN8IRK5</accession>